<dbReference type="GO" id="GO:0016301">
    <property type="term" value="F:kinase activity"/>
    <property type="evidence" value="ECO:0007669"/>
    <property type="project" value="UniProtKB-KW"/>
</dbReference>
<dbReference type="PROSITE" id="PS50921">
    <property type="entry name" value="ANTAR"/>
    <property type="match status" value="1"/>
</dbReference>
<sequence>MSGNPSRQDLARALGNFAVDMDNQVGGEAVLQTIINGAVAIVPGVRWAGISLVEGHAIEARVPSDPLVTKLDALQSELDQGPCISVLREQRTVHIKDVAEHTAWPEFAKAALTLGVHCSLSFQLFAKDKLGALNLYGDHPDAFDGDSVLYGEILAQHASVALAGAQASEQFDRALASRDIIGQAKGILMERFGIDDVQAFALLTRLSQETNTRLFEIARLTVETRTKQ</sequence>
<evidence type="ECO:0000313" key="6">
    <source>
        <dbReference type="EMBL" id="ORB52278.1"/>
    </source>
</evidence>
<evidence type="ECO:0000256" key="2">
    <source>
        <dbReference type="ARBA" id="ARBA00022777"/>
    </source>
</evidence>
<name>A0A1X0ITY5_MYCRH</name>
<dbReference type="PIRSF" id="PIRSF036625">
    <property type="entry name" value="GAF_ANTAR"/>
    <property type="match status" value="1"/>
</dbReference>
<dbReference type="EMBL" id="MVIH01000006">
    <property type="protein sequence ID" value="ORB52278.1"/>
    <property type="molecule type" value="Genomic_DNA"/>
</dbReference>
<gene>
    <name evidence="6" type="ORF">BST42_15005</name>
</gene>
<dbReference type="InterPro" id="IPR012074">
    <property type="entry name" value="GAF_ANTAR"/>
</dbReference>
<proteinExistence type="predicted"/>
<organism evidence="6 7">
    <name type="scientific">Mycolicibacterium rhodesiae</name>
    <name type="common">Mycobacterium rhodesiae</name>
    <dbReference type="NCBI Taxonomy" id="36814"/>
    <lineage>
        <taxon>Bacteria</taxon>
        <taxon>Bacillati</taxon>
        <taxon>Actinomycetota</taxon>
        <taxon>Actinomycetes</taxon>
        <taxon>Mycobacteriales</taxon>
        <taxon>Mycobacteriaceae</taxon>
        <taxon>Mycolicibacterium</taxon>
    </lineage>
</organism>
<dbReference type="Gene3D" id="1.10.10.10">
    <property type="entry name" value="Winged helix-like DNA-binding domain superfamily/Winged helix DNA-binding domain"/>
    <property type="match status" value="1"/>
</dbReference>
<keyword evidence="7" id="KW-1185">Reference proteome</keyword>
<dbReference type="SUPFAM" id="SSF55781">
    <property type="entry name" value="GAF domain-like"/>
    <property type="match status" value="1"/>
</dbReference>
<keyword evidence="3" id="KW-0805">Transcription regulation</keyword>
<evidence type="ECO:0000259" key="5">
    <source>
        <dbReference type="PROSITE" id="PS50921"/>
    </source>
</evidence>
<keyword evidence="4" id="KW-0804">Transcription</keyword>
<dbReference type="InterPro" id="IPR003018">
    <property type="entry name" value="GAF"/>
</dbReference>
<dbReference type="Pfam" id="PF13185">
    <property type="entry name" value="GAF_2"/>
    <property type="match status" value="1"/>
</dbReference>
<dbReference type="Pfam" id="PF03861">
    <property type="entry name" value="ANTAR"/>
    <property type="match status" value="1"/>
</dbReference>
<feature type="domain" description="ANTAR" evidence="5">
    <location>
        <begin position="161"/>
        <end position="222"/>
    </location>
</feature>
<comment type="caution">
    <text evidence="6">The sequence shown here is derived from an EMBL/GenBank/DDBJ whole genome shotgun (WGS) entry which is preliminary data.</text>
</comment>
<dbReference type="Gene3D" id="3.30.450.40">
    <property type="match status" value="1"/>
</dbReference>
<dbReference type="InterPro" id="IPR036388">
    <property type="entry name" value="WH-like_DNA-bd_sf"/>
</dbReference>
<evidence type="ECO:0000256" key="1">
    <source>
        <dbReference type="ARBA" id="ARBA00022679"/>
    </source>
</evidence>
<evidence type="ECO:0000256" key="4">
    <source>
        <dbReference type="ARBA" id="ARBA00023163"/>
    </source>
</evidence>
<dbReference type="SMART" id="SM01012">
    <property type="entry name" value="ANTAR"/>
    <property type="match status" value="1"/>
</dbReference>
<protein>
    <submittedName>
        <fullName evidence="6">Response regulator receiver protein</fullName>
    </submittedName>
</protein>
<evidence type="ECO:0000256" key="3">
    <source>
        <dbReference type="ARBA" id="ARBA00023015"/>
    </source>
</evidence>
<dbReference type="InterPro" id="IPR029016">
    <property type="entry name" value="GAF-like_dom_sf"/>
</dbReference>
<dbReference type="SUPFAM" id="SSF52172">
    <property type="entry name" value="CheY-like"/>
    <property type="match status" value="1"/>
</dbReference>
<keyword evidence="1" id="KW-0808">Transferase</keyword>
<dbReference type="GO" id="GO:0003723">
    <property type="term" value="F:RNA binding"/>
    <property type="evidence" value="ECO:0007669"/>
    <property type="project" value="InterPro"/>
</dbReference>
<accession>A0A1X0ITY5</accession>
<evidence type="ECO:0000313" key="7">
    <source>
        <dbReference type="Proteomes" id="UP000192534"/>
    </source>
</evidence>
<dbReference type="InterPro" id="IPR011006">
    <property type="entry name" value="CheY-like_superfamily"/>
</dbReference>
<reference evidence="6 7" key="1">
    <citation type="submission" date="2016-12" db="EMBL/GenBank/DDBJ databases">
        <title>The new phylogeny of genus Mycobacterium.</title>
        <authorList>
            <person name="Tortoli E."/>
            <person name="Trovato A."/>
            <person name="Cirillo D.M."/>
        </authorList>
    </citation>
    <scope>NUCLEOTIDE SEQUENCE [LARGE SCALE GENOMIC DNA]</scope>
    <source>
        <strain evidence="6 7">DSM 44223</strain>
    </source>
</reference>
<dbReference type="RefSeq" id="WP_083120029.1">
    <property type="nucleotide sequence ID" value="NZ_JACKUO010000026.1"/>
</dbReference>
<keyword evidence="2" id="KW-0418">Kinase</keyword>
<dbReference type="OrthoDB" id="4629915at2"/>
<dbReference type="AlphaFoldDB" id="A0A1X0ITY5"/>
<dbReference type="Proteomes" id="UP000192534">
    <property type="component" value="Unassembled WGS sequence"/>
</dbReference>
<dbReference type="InterPro" id="IPR005561">
    <property type="entry name" value="ANTAR"/>
</dbReference>